<keyword evidence="1" id="KW-0472">Membrane</keyword>
<reference evidence="2" key="1">
    <citation type="journal article" date="2015" name="Nature">
        <title>Complex archaea that bridge the gap between prokaryotes and eukaryotes.</title>
        <authorList>
            <person name="Spang A."/>
            <person name="Saw J.H."/>
            <person name="Jorgensen S.L."/>
            <person name="Zaremba-Niedzwiedzka K."/>
            <person name="Martijn J."/>
            <person name="Lind A.E."/>
            <person name="van Eijk R."/>
            <person name="Schleper C."/>
            <person name="Guy L."/>
            <person name="Ettema T.J."/>
        </authorList>
    </citation>
    <scope>NUCLEOTIDE SEQUENCE</scope>
</reference>
<gene>
    <name evidence="2" type="ORF">LCGC14_0737460</name>
</gene>
<organism evidence="2">
    <name type="scientific">marine sediment metagenome</name>
    <dbReference type="NCBI Taxonomy" id="412755"/>
    <lineage>
        <taxon>unclassified sequences</taxon>
        <taxon>metagenomes</taxon>
        <taxon>ecological metagenomes</taxon>
    </lineage>
</organism>
<name>A0A0F9QBU6_9ZZZZ</name>
<dbReference type="AlphaFoldDB" id="A0A0F9QBU6"/>
<accession>A0A0F9QBU6</accession>
<comment type="caution">
    <text evidence="2">The sequence shown here is derived from an EMBL/GenBank/DDBJ whole genome shotgun (WGS) entry which is preliminary data.</text>
</comment>
<proteinExistence type="predicted"/>
<protein>
    <submittedName>
        <fullName evidence="2">Uncharacterized protein</fullName>
    </submittedName>
</protein>
<keyword evidence="1" id="KW-1133">Transmembrane helix</keyword>
<evidence type="ECO:0000313" key="2">
    <source>
        <dbReference type="EMBL" id="KKN40024.1"/>
    </source>
</evidence>
<dbReference type="EMBL" id="LAZR01001730">
    <property type="protein sequence ID" value="KKN40024.1"/>
    <property type="molecule type" value="Genomic_DNA"/>
</dbReference>
<sequence>MSSTPASFQNITRPIESFNLKSSTVDFSNTTVISDGFGGVYWNDNFSGNPAFAIDSSNTVHVVWGDETDGVWGTDDEIMYANYTIGAGWSNATVISDEFGGVYWNDGDSYRSTVAVDNSNIIHVVWYDGTDGQWGTDREIMYANYTIATGWSNATVISDGFDGVYWNDGGSFGPTVVVDSSKKVHVVWWDWTIGPWGTDMEIMYANYIITNGWSNATVISDGFGGVYWNDGDSGTPAVAVDSKNTVHVVWYDETDGVWGTDTEIMYANYDINTGWSNATVISDGFGSVYWNDDFSADPVVAVDSNNIIHVVWYDETDGVWGTDTEIMYTSFANPAFTVGITQGIPFGDFYILFILVGIIGIIVYIKRKVYQK</sequence>
<evidence type="ECO:0000256" key="1">
    <source>
        <dbReference type="SAM" id="Phobius"/>
    </source>
</evidence>
<keyword evidence="1" id="KW-0812">Transmembrane</keyword>
<feature type="transmembrane region" description="Helical" evidence="1">
    <location>
        <begin position="349"/>
        <end position="365"/>
    </location>
</feature>